<dbReference type="Pfam" id="PF03366">
    <property type="entry name" value="YEATS"/>
    <property type="match status" value="1"/>
</dbReference>
<feature type="compositionally biased region" description="Basic and acidic residues" evidence="6">
    <location>
        <begin position="225"/>
        <end position="236"/>
    </location>
</feature>
<sequence length="281" mass="31212">MAPPNQHGKRVKLIQIRRPFIVGSTAVPFNDETNPKPAGVPDTHTHSWTVFVKGIDDTDITYWLRRVQFKLHESIPNCVRMVEGEPGKPFMVEETGWGEFDVTVKLYYVNESGEKPQTLYHYLRLHPFGRNEEEKQAMIAEGGEVRSWSYEEQLFNEPYDAFYQILTTGAVPKGWKPAGGSGKGGKGGKGKNRAPPPLPAPDSGEVWERTAMIPSTNRPGQPFSRETEAAEVKQLQEARAKTEAMCKEVTEQLKQKEELLKKLKAENAAAAAAPAAAAKPA</sequence>
<evidence type="ECO:0000256" key="4">
    <source>
        <dbReference type="ARBA" id="ARBA00023242"/>
    </source>
</evidence>
<evidence type="ECO:0000256" key="2">
    <source>
        <dbReference type="ARBA" id="ARBA00023015"/>
    </source>
</evidence>
<proteinExistence type="predicted"/>
<dbReference type="Proteomes" id="UP001175261">
    <property type="component" value="Unassembled WGS sequence"/>
</dbReference>
<dbReference type="InterPro" id="IPR038704">
    <property type="entry name" value="YEAST_sf"/>
</dbReference>
<dbReference type="EMBL" id="JAPDFR010000002">
    <property type="protein sequence ID" value="KAK0389377.1"/>
    <property type="molecule type" value="Genomic_DNA"/>
</dbReference>
<evidence type="ECO:0000256" key="5">
    <source>
        <dbReference type="PROSITE-ProRule" id="PRU00376"/>
    </source>
</evidence>
<dbReference type="Gene3D" id="2.60.40.1970">
    <property type="entry name" value="YEATS domain"/>
    <property type="match status" value="1"/>
</dbReference>
<protein>
    <recommendedName>
        <fullName evidence="1">Protein AF-9 homolog</fullName>
    </recommendedName>
</protein>
<organism evidence="8 9">
    <name type="scientific">Sarocladium strictum</name>
    <name type="common">Black bundle disease fungus</name>
    <name type="synonym">Acremonium strictum</name>
    <dbReference type="NCBI Taxonomy" id="5046"/>
    <lineage>
        <taxon>Eukaryota</taxon>
        <taxon>Fungi</taxon>
        <taxon>Dikarya</taxon>
        <taxon>Ascomycota</taxon>
        <taxon>Pezizomycotina</taxon>
        <taxon>Sordariomycetes</taxon>
        <taxon>Hypocreomycetidae</taxon>
        <taxon>Hypocreales</taxon>
        <taxon>Sarocladiaceae</taxon>
        <taxon>Sarocladium</taxon>
    </lineage>
</organism>
<evidence type="ECO:0000259" key="7">
    <source>
        <dbReference type="PROSITE" id="PS51037"/>
    </source>
</evidence>
<feature type="region of interest" description="Disordered" evidence="6">
    <location>
        <begin position="173"/>
        <end position="236"/>
    </location>
</feature>
<evidence type="ECO:0000313" key="9">
    <source>
        <dbReference type="Proteomes" id="UP001175261"/>
    </source>
</evidence>
<accession>A0AA39GL49</accession>
<comment type="subcellular location">
    <subcellularLocation>
        <location evidence="5">Nucleus</location>
    </subcellularLocation>
</comment>
<dbReference type="CDD" id="cd16908">
    <property type="entry name" value="YEATS_Yaf9_like"/>
    <property type="match status" value="1"/>
</dbReference>
<dbReference type="GO" id="GO:0006355">
    <property type="term" value="P:regulation of DNA-templated transcription"/>
    <property type="evidence" value="ECO:0007669"/>
    <property type="project" value="InterPro"/>
</dbReference>
<keyword evidence="4 5" id="KW-0539">Nucleus</keyword>
<comment type="caution">
    <text evidence="8">The sequence shown here is derived from an EMBL/GenBank/DDBJ whole genome shotgun (WGS) entry which is preliminary data.</text>
</comment>
<gene>
    <name evidence="8" type="ORF">NLU13_2952</name>
</gene>
<dbReference type="InterPro" id="IPR055129">
    <property type="entry name" value="YEATS_dom"/>
</dbReference>
<feature type="domain" description="YEATS" evidence="7">
    <location>
        <begin position="10"/>
        <end position="169"/>
    </location>
</feature>
<dbReference type="PANTHER" id="PTHR47573:SF1">
    <property type="entry name" value="PROTEIN AF-9 HOMOLOG"/>
    <property type="match status" value="1"/>
</dbReference>
<keyword evidence="9" id="KW-1185">Reference proteome</keyword>
<keyword evidence="2" id="KW-0805">Transcription regulation</keyword>
<dbReference type="InterPro" id="IPR005033">
    <property type="entry name" value="YEATS"/>
</dbReference>
<reference evidence="8" key="1">
    <citation type="submission" date="2022-10" db="EMBL/GenBank/DDBJ databases">
        <title>Determination and structural analysis of whole genome sequence of Sarocladium strictum F4-1.</title>
        <authorList>
            <person name="Hu L."/>
            <person name="Jiang Y."/>
        </authorList>
    </citation>
    <scope>NUCLEOTIDE SEQUENCE</scope>
    <source>
        <strain evidence="8">F4-1</strain>
    </source>
</reference>
<dbReference type="GO" id="GO:0000785">
    <property type="term" value="C:chromatin"/>
    <property type="evidence" value="ECO:0007669"/>
    <property type="project" value="UniProtKB-ARBA"/>
</dbReference>
<dbReference type="AlphaFoldDB" id="A0AA39GL49"/>
<evidence type="ECO:0000256" key="1">
    <source>
        <dbReference type="ARBA" id="ARBA00022408"/>
    </source>
</evidence>
<evidence type="ECO:0000313" key="8">
    <source>
        <dbReference type="EMBL" id="KAK0389377.1"/>
    </source>
</evidence>
<name>A0AA39GL49_SARSR</name>
<keyword evidence="3" id="KW-0804">Transcription</keyword>
<dbReference type="PROSITE" id="PS51037">
    <property type="entry name" value="YEATS"/>
    <property type="match status" value="1"/>
</dbReference>
<evidence type="ECO:0000256" key="6">
    <source>
        <dbReference type="SAM" id="MobiDB-lite"/>
    </source>
</evidence>
<evidence type="ECO:0000256" key="3">
    <source>
        <dbReference type="ARBA" id="ARBA00023163"/>
    </source>
</evidence>
<dbReference type="PANTHER" id="PTHR47573">
    <property type="entry name" value="PROTEIN AF-9 HOMOLOG"/>
    <property type="match status" value="1"/>
</dbReference>
<dbReference type="GO" id="GO:0005634">
    <property type="term" value="C:nucleus"/>
    <property type="evidence" value="ECO:0007669"/>
    <property type="project" value="UniProtKB-SubCell"/>
</dbReference>